<dbReference type="FunFam" id="1.10.472.80:FF:000036">
    <property type="entry name" value="TBC1 domain family member 17"/>
    <property type="match status" value="1"/>
</dbReference>
<evidence type="ECO:0000256" key="4">
    <source>
        <dbReference type="ARBA" id="ARBA00022448"/>
    </source>
</evidence>
<dbReference type="Proteomes" id="UP000710432">
    <property type="component" value="Unassembled WGS sequence"/>
</dbReference>
<feature type="compositionally biased region" description="Acidic residues" evidence="18">
    <location>
        <begin position="1038"/>
        <end position="1047"/>
    </location>
</feature>
<reference evidence="20" key="1">
    <citation type="submission" date="2020-03" db="EMBL/GenBank/DDBJ databases">
        <title>Studies in the Genomics of Life Span.</title>
        <authorList>
            <person name="Glass D."/>
        </authorList>
    </citation>
    <scope>NUCLEOTIDE SEQUENCE</scope>
    <source>
        <strain evidence="20">LTLLF</strain>
        <tissue evidence="20">Muscle</tissue>
    </source>
</reference>
<dbReference type="Pfam" id="PF00566">
    <property type="entry name" value="RabGAP-TBC"/>
    <property type="match status" value="1"/>
</dbReference>
<dbReference type="Gene3D" id="1.10.8.270">
    <property type="entry name" value="putative rabgap domain of human tbc1 domain family member 14 like domains"/>
    <property type="match status" value="1"/>
</dbReference>
<dbReference type="Pfam" id="PF12068">
    <property type="entry name" value="PH_RBD"/>
    <property type="match status" value="1"/>
</dbReference>
<organism evidence="20 21">
    <name type="scientific">Microtus ochrogaster</name>
    <name type="common">Prairie vole</name>
    <dbReference type="NCBI Taxonomy" id="79684"/>
    <lineage>
        <taxon>Eukaryota</taxon>
        <taxon>Metazoa</taxon>
        <taxon>Chordata</taxon>
        <taxon>Craniata</taxon>
        <taxon>Vertebrata</taxon>
        <taxon>Euteleostomi</taxon>
        <taxon>Mammalia</taxon>
        <taxon>Eutheria</taxon>
        <taxon>Euarchontoglires</taxon>
        <taxon>Glires</taxon>
        <taxon>Rodentia</taxon>
        <taxon>Myomorpha</taxon>
        <taxon>Muroidea</taxon>
        <taxon>Cricetidae</taxon>
        <taxon>Arvicolinae</taxon>
        <taxon>Microtus</taxon>
    </lineage>
</organism>
<keyword evidence="11" id="KW-0805">Transcription regulation</keyword>
<dbReference type="InterPro" id="IPR021935">
    <property type="entry name" value="SGSM1/2_RBD"/>
</dbReference>
<dbReference type="InterPro" id="IPR021394">
    <property type="entry name" value="Med25_PTOV"/>
</dbReference>
<dbReference type="GO" id="GO:0005096">
    <property type="term" value="F:GTPase activator activity"/>
    <property type="evidence" value="ECO:0007669"/>
    <property type="project" value="UniProtKB-KW"/>
</dbReference>
<evidence type="ECO:0000256" key="14">
    <source>
        <dbReference type="ARBA" id="ARBA00023242"/>
    </source>
</evidence>
<evidence type="ECO:0000256" key="8">
    <source>
        <dbReference type="ARBA" id="ARBA00022753"/>
    </source>
</evidence>
<keyword evidence="5" id="KW-0343">GTPase activation</keyword>
<dbReference type="PROSITE" id="PS50086">
    <property type="entry name" value="TBC_RABGAP"/>
    <property type="match status" value="1"/>
</dbReference>
<evidence type="ECO:0000256" key="13">
    <source>
        <dbReference type="ARBA" id="ARBA00023163"/>
    </source>
</evidence>
<dbReference type="FunFam" id="1.10.8.270:FF:000005">
    <property type="entry name" value="TBC1 domain family member 15"/>
    <property type="match status" value="1"/>
</dbReference>
<dbReference type="Pfam" id="PF11232">
    <property type="entry name" value="Med25"/>
    <property type="match status" value="3"/>
</dbReference>
<evidence type="ECO:0000256" key="11">
    <source>
        <dbReference type="ARBA" id="ARBA00023015"/>
    </source>
</evidence>
<comment type="function">
    <text evidence="17">Activates transcription. Required for nuclear translocation of FLOT1. Promotes cell proliferation.</text>
</comment>
<dbReference type="Gene3D" id="1.10.472.80">
    <property type="entry name" value="Ypt/Rab-GAP domain of gyp1p, domain 3"/>
    <property type="match status" value="1"/>
</dbReference>
<feature type="domain" description="Rab-GAP TBC" evidence="19">
    <location>
        <begin position="711"/>
        <end position="921"/>
    </location>
</feature>
<evidence type="ECO:0000256" key="10">
    <source>
        <dbReference type="ARBA" id="ARBA00023006"/>
    </source>
</evidence>
<keyword evidence="13 17" id="KW-0804">Transcription</keyword>
<name>A0A8J6KNT6_MICOH</name>
<keyword evidence="15" id="KW-0968">Cytoplasmic vesicle</keyword>
<feature type="region of interest" description="Disordered" evidence="18">
    <location>
        <begin position="998"/>
        <end position="1047"/>
    </location>
</feature>
<evidence type="ECO:0000259" key="19">
    <source>
        <dbReference type="PROSITE" id="PS50086"/>
    </source>
</evidence>
<dbReference type="EMBL" id="JAATJU010024533">
    <property type="protein sequence ID" value="KAH0505420.1"/>
    <property type="molecule type" value="Genomic_DNA"/>
</dbReference>
<dbReference type="InterPro" id="IPR038196">
    <property type="entry name" value="Med25_PTOV_sf"/>
</dbReference>
<dbReference type="Gene3D" id="2.40.290.30">
    <property type="entry name" value="Mediator complex subunit 25, ACID domain"/>
    <property type="match status" value="3"/>
</dbReference>
<keyword evidence="4" id="KW-0813">Transport</keyword>
<evidence type="ECO:0000256" key="7">
    <source>
        <dbReference type="ARBA" id="ARBA00022553"/>
    </source>
</evidence>
<evidence type="ECO:0000313" key="20">
    <source>
        <dbReference type="EMBL" id="KAH0505420.1"/>
    </source>
</evidence>
<feature type="compositionally biased region" description="Pro residues" evidence="18">
    <location>
        <begin position="1007"/>
        <end position="1023"/>
    </location>
</feature>
<dbReference type="InterPro" id="IPR000195">
    <property type="entry name" value="Rab-GAP-TBC_dom"/>
</dbReference>
<sequence>MTSEFSSLLQEGARVFGALGPIGPSSPGLSLGGLAVNEHRLSNKLLAWSGVLEWQEKRRPFSDSTAKLKRTLPCQAYVNRGENLETDQWPQKLIMQLIPQQLLTTLGPLFRNSQLAQFHFTNRDCDSLKGLCRIMGNGFVSGDGGRWGGTKFCPVMEVFLYLFVVIPGSWILYPEIPKKLQELDTEGYKAGCMLFPHISPCEVRVLMLLYSSKKKIFMGLIPYDQSGFVNAIRQVITTRKQAVGPGGVHSGPVQIVNNKFLAWSGVMEWQEPRPEPNSRSKRWLPSHIYVNQGEILRTDQWPRKLFMQLIPQQLLTTLVPLFRNSRLVQFHFTKDMDTLKSLCRVMDNGFASCEVRVLMLLYSSEKKIFIGLIPHDQSNFVNGIRRVIANQQQVLQRSLEQEQQQRGVVFEKGGVYLHTSARKHQDPDSLIAGVIRVVEKDSDVLLHWAPVEEAGDPAQIVFSKKDPSGGEPSASEEEPTFDPGYEPDWAVISTVRPQPHLAEPRRGAEPSCPRSSWAFSVSLGELKSIRRSKPGLSWAYLVLVTQAGGSLPALHFHRGGTRALLRVLSRYLLLASSPQDPRLYLVFPHDSSALSSSFHHLQLFDQDSSNVVSRFLQDPYSTTFSSFSRVTNFFRGALQPHPEGASSPDLPLLPDDEPEPGFEVISCVELGRRPTVERAPPVTEEEWARHVGPDGRLQNIPELKNRIFSGGLSPGLRREAWKFLLGYLSWEGSAEEHKAHVRKKTDEYFRMKLQWKSVSAEQERRNSLLHGYRSLIERDVSRTDRTNKFYEGPENPGLGLLNDILLTYCMYHFDLGYVQGMSDLLSPILFVVQNEVDAFWCFCGFMGLVHGNFEESQETMKRQLGQLLLLLRVLDQPLCDFLDSQDSGSLCFCFRWLLIWFKREFPFPDVLRLWEVLWTGLPGPNLHLLVACAILDMERDTLMLSGFGSNEILKHINELTMKLSVEDVLTRAEALYRQLTACPELPHNVQEVLGLAKPEEPSSLSPPVSPLPLSPTRDPPPMPQREDVPQPDSSLEILPEDDDGADS</sequence>
<dbReference type="GO" id="GO:0005886">
    <property type="term" value="C:plasma membrane"/>
    <property type="evidence" value="ECO:0007669"/>
    <property type="project" value="UniProtKB-SubCell"/>
</dbReference>
<keyword evidence="9" id="KW-0653">Protein transport</keyword>
<dbReference type="GO" id="GO:0045944">
    <property type="term" value="P:positive regulation of transcription by RNA polymerase II"/>
    <property type="evidence" value="ECO:0007669"/>
    <property type="project" value="TreeGrafter"/>
</dbReference>
<comment type="caution">
    <text evidence="20">The sequence shown here is derived from an EMBL/GenBank/DDBJ whole genome shotgun (WGS) entry which is preliminary data.</text>
</comment>
<dbReference type="GO" id="GO:0005667">
    <property type="term" value="C:transcription regulator complex"/>
    <property type="evidence" value="ECO:0007669"/>
    <property type="project" value="TreeGrafter"/>
</dbReference>
<keyword evidence="14 17" id="KW-0539">Nucleus</keyword>
<keyword evidence="10" id="KW-0072">Autophagy</keyword>
<evidence type="ECO:0000256" key="5">
    <source>
        <dbReference type="ARBA" id="ARBA00022468"/>
    </source>
</evidence>
<dbReference type="FunFam" id="2.40.290.30:FF:000003">
    <property type="entry name" value="Prostate tumor-overexpressed gene 1 protein"/>
    <property type="match status" value="1"/>
</dbReference>
<accession>A0A8J6KNT6</accession>
<evidence type="ECO:0000256" key="18">
    <source>
        <dbReference type="SAM" id="MobiDB-lite"/>
    </source>
</evidence>
<evidence type="ECO:0000256" key="6">
    <source>
        <dbReference type="ARBA" id="ARBA00022490"/>
    </source>
</evidence>
<keyword evidence="6 17" id="KW-0963">Cytoplasm</keyword>
<dbReference type="SUPFAM" id="SSF47923">
    <property type="entry name" value="Ypt/Rab-GAP domain of gyp1p"/>
    <property type="match status" value="2"/>
</dbReference>
<dbReference type="SMART" id="SM00164">
    <property type="entry name" value="TBC"/>
    <property type="match status" value="1"/>
</dbReference>
<evidence type="ECO:0000256" key="15">
    <source>
        <dbReference type="ARBA" id="ARBA00023329"/>
    </source>
</evidence>
<comment type="similarity">
    <text evidence="17">Belongs to the Mediator complex subunit 25 family. PTOV1 subfamily.</text>
</comment>
<keyword evidence="12" id="KW-0010">Activator</keyword>
<evidence type="ECO:0000256" key="16">
    <source>
        <dbReference type="ARBA" id="ARBA00063386"/>
    </source>
</evidence>
<dbReference type="GO" id="GO:0005776">
    <property type="term" value="C:autophagosome"/>
    <property type="evidence" value="ECO:0007669"/>
    <property type="project" value="UniProtKB-SubCell"/>
</dbReference>
<gene>
    <name evidence="20" type="ORF">LTLLF_178575</name>
</gene>
<proteinExistence type="inferred from homology"/>
<evidence type="ECO:0000256" key="1">
    <source>
        <dbReference type="ARBA" id="ARBA00004123"/>
    </source>
</evidence>
<keyword evidence="8" id="KW-0967">Endosome</keyword>
<evidence type="ECO:0000256" key="12">
    <source>
        <dbReference type="ARBA" id="ARBA00023159"/>
    </source>
</evidence>
<dbReference type="GO" id="GO:0006914">
    <property type="term" value="P:autophagy"/>
    <property type="evidence" value="ECO:0007669"/>
    <property type="project" value="UniProtKB-KW"/>
</dbReference>
<dbReference type="InterPro" id="IPR035969">
    <property type="entry name" value="Rab-GAP_TBC_sf"/>
</dbReference>
<evidence type="ECO:0000256" key="17">
    <source>
        <dbReference type="RuleBase" id="RU369088"/>
    </source>
</evidence>
<dbReference type="GO" id="GO:0048471">
    <property type="term" value="C:perinuclear region of cytoplasm"/>
    <property type="evidence" value="ECO:0007669"/>
    <property type="project" value="UniProtKB-SubCell"/>
</dbReference>
<evidence type="ECO:0000256" key="2">
    <source>
        <dbReference type="ARBA" id="ARBA00004172"/>
    </source>
</evidence>
<dbReference type="AlphaFoldDB" id="A0A8J6KNT6"/>
<comment type="subunit">
    <text evidence="17">May interact with CREBBP. Interacts with FLOT1.</text>
</comment>
<dbReference type="PANTHER" id="PTHR12433">
    <property type="entry name" value="MEDIATOR OF RNA POLYMERASE II TRANSCRIPTION SUBUNIT 25"/>
    <property type="match status" value="1"/>
</dbReference>
<evidence type="ECO:0000256" key="3">
    <source>
        <dbReference type="ARBA" id="ARBA00004419"/>
    </source>
</evidence>
<evidence type="ECO:0000313" key="21">
    <source>
        <dbReference type="Proteomes" id="UP000710432"/>
    </source>
</evidence>
<dbReference type="GO" id="GO:0055037">
    <property type="term" value="C:recycling endosome"/>
    <property type="evidence" value="ECO:0007669"/>
    <property type="project" value="UniProtKB-SubCell"/>
</dbReference>
<evidence type="ECO:0000256" key="9">
    <source>
        <dbReference type="ARBA" id="ARBA00022927"/>
    </source>
</evidence>
<comment type="subunit">
    <text evidence="16">Interacts with OPTN; this interaction mediates TBC1D17 transient association with Rab8.</text>
</comment>
<protein>
    <recommendedName>
        <fullName evidence="17">Prostate tumor-overexpressed gene 1 protein</fullName>
    </recommendedName>
</protein>
<dbReference type="GO" id="GO:0016592">
    <property type="term" value="C:mediator complex"/>
    <property type="evidence" value="ECO:0007669"/>
    <property type="project" value="TreeGrafter"/>
</dbReference>
<dbReference type="PANTHER" id="PTHR12433:SF11">
    <property type="entry name" value="MEDIATOR OF RNA POLYMERASE II TRANSCRIPTION SUBUNIT 25"/>
    <property type="match status" value="1"/>
</dbReference>
<keyword evidence="7" id="KW-0597">Phosphoprotein</keyword>
<comment type="subcellular location">
    <subcellularLocation>
        <location evidence="17">Cytoplasm</location>
    </subcellularLocation>
    <subcellularLocation>
        <location evidence="1 17">Nucleus</location>
    </subcellularLocation>
    <subcellularLocation>
        <location evidence="17">Cell membrane</location>
    </subcellularLocation>
    <subcellularLocation>
        <location evidence="17">Cytoplasm</location>
        <location evidence="17">Perinuclear region</location>
    </subcellularLocation>
    <subcellularLocation>
        <location evidence="3">Cytoplasmic vesicle</location>
        <location evidence="3">Autophagosome</location>
    </subcellularLocation>
    <subcellularLocation>
        <location evidence="2">Recycling endosome</location>
    </subcellularLocation>
    <text evidence="17">Translocates from the cytoplasm to the nucleus at the onset of S-phase. Also localizes to lipid rafts.</text>
</comment>
<dbReference type="GO" id="GO:0015031">
    <property type="term" value="P:protein transport"/>
    <property type="evidence" value="ECO:0007669"/>
    <property type="project" value="UniProtKB-KW"/>
</dbReference>
<dbReference type="FunFam" id="2.40.290.30:FF:000001">
    <property type="entry name" value="Mediator of RNA polymerase II transcription subunit 25"/>
    <property type="match status" value="1"/>
</dbReference>
<feature type="region of interest" description="Disordered" evidence="18">
    <location>
        <begin position="462"/>
        <end position="483"/>
    </location>
</feature>